<protein>
    <submittedName>
        <fullName evidence="2">Chemotaxis protein CheW</fullName>
    </submittedName>
</protein>
<reference evidence="2" key="2">
    <citation type="journal article" date="2022" name="Microbiol. Resour. Announc.">
        <title>Metagenome Sequencing to Explore Phylogenomics of Terrestrial Cyanobacteria.</title>
        <authorList>
            <person name="Ward R.D."/>
            <person name="Stajich J.E."/>
            <person name="Johansen J.R."/>
            <person name="Huntemann M."/>
            <person name="Clum A."/>
            <person name="Foster B."/>
            <person name="Foster B."/>
            <person name="Roux S."/>
            <person name="Palaniappan K."/>
            <person name="Varghese N."/>
            <person name="Mukherjee S."/>
            <person name="Reddy T.B.K."/>
            <person name="Daum C."/>
            <person name="Copeland A."/>
            <person name="Chen I.A."/>
            <person name="Ivanova N.N."/>
            <person name="Kyrpides N.C."/>
            <person name="Shapiro N."/>
            <person name="Eloe-Fadrosh E.A."/>
            <person name="Pietrasiak N."/>
        </authorList>
    </citation>
    <scope>NUCLEOTIDE SEQUENCE</scope>
    <source>
        <strain evidence="2">CPER-KK1</strain>
    </source>
</reference>
<evidence type="ECO:0000313" key="3">
    <source>
        <dbReference type="Proteomes" id="UP000753908"/>
    </source>
</evidence>
<dbReference type="InterPro" id="IPR002545">
    <property type="entry name" value="CheW-lke_dom"/>
</dbReference>
<dbReference type="GO" id="GO:0007165">
    <property type="term" value="P:signal transduction"/>
    <property type="evidence" value="ECO:0007669"/>
    <property type="project" value="InterPro"/>
</dbReference>
<dbReference type="InterPro" id="IPR036061">
    <property type="entry name" value="CheW-like_dom_sf"/>
</dbReference>
<dbReference type="GO" id="GO:0006935">
    <property type="term" value="P:chemotaxis"/>
    <property type="evidence" value="ECO:0007669"/>
    <property type="project" value="InterPro"/>
</dbReference>
<reference evidence="2" key="1">
    <citation type="submission" date="2021-05" db="EMBL/GenBank/DDBJ databases">
        <authorList>
            <person name="Pietrasiak N."/>
            <person name="Ward R."/>
            <person name="Stajich J.E."/>
            <person name="Kurbessoian T."/>
        </authorList>
    </citation>
    <scope>NUCLEOTIDE SEQUENCE</scope>
    <source>
        <strain evidence="2">CPER-KK1</strain>
    </source>
</reference>
<accession>A0A951PRQ5</accession>
<dbReference type="Proteomes" id="UP000753908">
    <property type="component" value="Unassembled WGS sequence"/>
</dbReference>
<gene>
    <name evidence="2" type="ORF">KME25_24320</name>
</gene>
<evidence type="ECO:0000259" key="1">
    <source>
        <dbReference type="Pfam" id="PF01584"/>
    </source>
</evidence>
<organism evidence="2 3">
    <name type="scientific">Symplocastrum torsivum CPER-KK1</name>
    <dbReference type="NCBI Taxonomy" id="450513"/>
    <lineage>
        <taxon>Bacteria</taxon>
        <taxon>Bacillati</taxon>
        <taxon>Cyanobacteriota</taxon>
        <taxon>Cyanophyceae</taxon>
        <taxon>Oscillatoriophycideae</taxon>
        <taxon>Oscillatoriales</taxon>
        <taxon>Microcoleaceae</taxon>
        <taxon>Symplocastrum</taxon>
    </lineage>
</organism>
<dbReference type="SUPFAM" id="SSF50341">
    <property type="entry name" value="CheW-like"/>
    <property type="match status" value="1"/>
</dbReference>
<comment type="caution">
    <text evidence="2">The sequence shown here is derived from an EMBL/GenBank/DDBJ whole genome shotgun (WGS) entry which is preliminary data.</text>
</comment>
<dbReference type="Pfam" id="PF01584">
    <property type="entry name" value="CheW"/>
    <property type="match status" value="1"/>
</dbReference>
<dbReference type="AlphaFoldDB" id="A0A951PRQ5"/>
<dbReference type="EMBL" id="JAHHIF010000043">
    <property type="protein sequence ID" value="MBW4547538.1"/>
    <property type="molecule type" value="Genomic_DNA"/>
</dbReference>
<evidence type="ECO:0000313" key="2">
    <source>
        <dbReference type="EMBL" id="MBW4547538.1"/>
    </source>
</evidence>
<feature type="domain" description="CheW-like" evidence="1">
    <location>
        <begin position="22"/>
        <end position="179"/>
    </location>
</feature>
<sequence>MAVFSPLTSRRASNRKAEATQQLIVFRLHNEGFALPIRCVHKVIPMGNIYGGREGAFSVGLTLYQDQELLVIDGYHRIFRSAPSSYSPATDQALPHKGQEEQPDMTSAGFLLIVQSPQGKLVGLPIDSPPSLQRVPESAFTPLTSTYMAEGNIRCVSALILQNNDEPPLFLLNPEKLVEPQQALPGTTFAQERG</sequence>
<name>A0A951PRQ5_9CYAN</name>
<proteinExistence type="predicted"/>